<accession>A0A3N0WYA1</accession>
<evidence type="ECO:0000313" key="2">
    <source>
        <dbReference type="EMBL" id="ROI09009.1"/>
    </source>
</evidence>
<proteinExistence type="predicted"/>
<reference evidence="3" key="1">
    <citation type="submission" date="2018-11" db="EMBL/GenBank/DDBJ databases">
        <title>Proposal to divide the Flavobacteriaceae and reorganize its genera based on Amino Acid Identity values calculated from whole genome sequences.</title>
        <authorList>
            <person name="Nicholson A.C."/>
            <person name="Gulvik C.A."/>
            <person name="Whitney A.M."/>
            <person name="Humrighouse B.W."/>
            <person name="Bell M."/>
            <person name="Holmens B."/>
            <person name="Steigerwalt A."/>
            <person name="Villarma A."/>
            <person name="Sheth M."/>
            <person name="Batra D."/>
            <person name="Pryor J."/>
            <person name="Bernardet J.-F."/>
            <person name="Hugo C."/>
            <person name="Kampfer P."/>
            <person name="Newman J."/>
            <person name="Mcquiston J.R."/>
        </authorList>
    </citation>
    <scope>NUCLEOTIDE SEQUENCE [LARGE SCALE GENOMIC DNA]</scope>
    <source>
        <strain evidence="3">H3056</strain>
    </source>
</reference>
<comment type="caution">
    <text evidence="2">The sequence shown here is derived from an EMBL/GenBank/DDBJ whole genome shotgun (WGS) entry which is preliminary data.</text>
</comment>
<evidence type="ECO:0000256" key="1">
    <source>
        <dbReference type="SAM" id="MobiDB-lite"/>
    </source>
</evidence>
<dbReference type="AlphaFoldDB" id="A0A3N0WYA1"/>
<feature type="compositionally biased region" description="Basic residues" evidence="1">
    <location>
        <begin position="24"/>
        <end position="38"/>
    </location>
</feature>
<name>A0A3N0WYA1_9FLAO</name>
<feature type="region of interest" description="Disordered" evidence="1">
    <location>
        <begin position="17"/>
        <end position="38"/>
    </location>
</feature>
<sequence>MLRPDLSGALFCETQWSKKSGSGGRKKAPKKNKKSITRKFQKAPKLPKKTIFVQLKKINL</sequence>
<evidence type="ECO:0000313" key="3">
    <source>
        <dbReference type="Proteomes" id="UP000270224"/>
    </source>
</evidence>
<gene>
    <name evidence="2" type="ORF">EGI11_06195</name>
</gene>
<dbReference type="Proteomes" id="UP000270224">
    <property type="component" value="Unassembled WGS sequence"/>
</dbReference>
<organism evidence="2 3">
    <name type="scientific">Kaistella daneshvariae</name>
    <dbReference type="NCBI Taxonomy" id="2487074"/>
    <lineage>
        <taxon>Bacteria</taxon>
        <taxon>Pseudomonadati</taxon>
        <taxon>Bacteroidota</taxon>
        <taxon>Flavobacteriia</taxon>
        <taxon>Flavobacteriales</taxon>
        <taxon>Weeksellaceae</taxon>
        <taxon>Chryseobacterium group</taxon>
        <taxon>Kaistella</taxon>
    </lineage>
</organism>
<dbReference type="EMBL" id="RJUG01000003">
    <property type="protein sequence ID" value="ROI09009.1"/>
    <property type="molecule type" value="Genomic_DNA"/>
</dbReference>
<protein>
    <submittedName>
        <fullName evidence="2">Uncharacterized protein</fullName>
    </submittedName>
</protein>